<dbReference type="InterPro" id="IPR012363">
    <property type="entry name" value="PduX"/>
</dbReference>
<evidence type="ECO:0000256" key="3">
    <source>
        <dbReference type="ARBA" id="ARBA00022777"/>
    </source>
</evidence>
<keyword evidence="2" id="KW-0547">Nucleotide-binding</keyword>
<organism evidence="6 7">
    <name type="scientific">Acetoanaerobium pronyense</name>
    <dbReference type="NCBI Taxonomy" id="1482736"/>
    <lineage>
        <taxon>Bacteria</taxon>
        <taxon>Bacillati</taxon>
        <taxon>Bacillota</taxon>
        <taxon>Clostridia</taxon>
        <taxon>Peptostreptococcales</taxon>
        <taxon>Filifactoraceae</taxon>
        <taxon>Acetoanaerobium</taxon>
    </lineage>
</organism>
<evidence type="ECO:0000313" key="7">
    <source>
        <dbReference type="Proteomes" id="UP001314903"/>
    </source>
</evidence>
<dbReference type="Pfam" id="PF00288">
    <property type="entry name" value="GHMP_kinases_N"/>
    <property type="match status" value="1"/>
</dbReference>
<dbReference type="EMBL" id="JAGGLI010000014">
    <property type="protein sequence ID" value="MBP2027684.1"/>
    <property type="molecule type" value="Genomic_DNA"/>
</dbReference>
<dbReference type="InterPro" id="IPR014721">
    <property type="entry name" value="Ribsml_uS5_D2-typ_fold_subgr"/>
</dbReference>
<keyword evidence="7" id="KW-1185">Reference proteome</keyword>
<evidence type="ECO:0000259" key="5">
    <source>
        <dbReference type="Pfam" id="PF00288"/>
    </source>
</evidence>
<dbReference type="Proteomes" id="UP001314903">
    <property type="component" value="Unassembled WGS sequence"/>
</dbReference>
<dbReference type="Gene3D" id="3.30.230.10">
    <property type="match status" value="1"/>
</dbReference>
<evidence type="ECO:0000256" key="4">
    <source>
        <dbReference type="ARBA" id="ARBA00022840"/>
    </source>
</evidence>
<reference evidence="6 7" key="1">
    <citation type="submission" date="2021-03" db="EMBL/GenBank/DDBJ databases">
        <title>Genomic Encyclopedia of Type Strains, Phase IV (KMG-IV): sequencing the most valuable type-strain genomes for metagenomic binning, comparative biology and taxonomic classification.</title>
        <authorList>
            <person name="Goeker M."/>
        </authorList>
    </citation>
    <scope>NUCLEOTIDE SEQUENCE [LARGE SCALE GENOMIC DNA]</scope>
    <source>
        <strain evidence="6 7">DSM 27512</strain>
    </source>
</reference>
<keyword evidence="4" id="KW-0067">ATP-binding</keyword>
<keyword evidence="3 6" id="KW-0418">Kinase</keyword>
<dbReference type="PANTHER" id="PTHR43527:SF1">
    <property type="entry name" value="L-THREONINE KINASE"/>
    <property type="match status" value="1"/>
</dbReference>
<dbReference type="PIRSF" id="PIRSF033887">
    <property type="entry name" value="PduX"/>
    <property type="match status" value="1"/>
</dbReference>
<dbReference type="EC" id="2.7.1.177" evidence="6"/>
<proteinExistence type="predicted"/>
<dbReference type="InterPro" id="IPR001611">
    <property type="entry name" value="Leu-rich_rpt"/>
</dbReference>
<dbReference type="RefSeq" id="WP_209660748.1">
    <property type="nucleotide sequence ID" value="NZ_JAGGLI010000014.1"/>
</dbReference>
<gene>
    <name evidence="6" type="ORF">J2Z35_001481</name>
</gene>
<sequence length="307" mass="34756">MQYFEELKKQRYGDYKDAHMGYCPASCGEIIQGNLTDGEFLTSYTINKFSTVLIKRDNLNIRPRCSQKTILAVENFFEDFGERNELKDISIYINSDIPRSKGMSSSTADIGAALGACMSYLNITLDSEDLTKRAAKIEPTDSIYYENLTYINPLTGNKIEDIGKLSDLDVIILEPDETVETSDMRKISSYEDYKSKNINTYKEIFKSLKDSIEKNDMKKMGETAIKSAFLNQKLLYKPHLEDIVDASLLSGAFGVNIAHSGSVLGILLNEYNNKNHLYNNLSKEIKEYYNKMYTVKIIKGGIGFGKL</sequence>
<evidence type="ECO:0000256" key="1">
    <source>
        <dbReference type="ARBA" id="ARBA00022679"/>
    </source>
</evidence>
<feature type="domain" description="GHMP kinase N-terminal" evidence="5">
    <location>
        <begin position="72"/>
        <end position="138"/>
    </location>
</feature>
<dbReference type="SUPFAM" id="SSF54211">
    <property type="entry name" value="Ribosomal protein S5 domain 2-like"/>
    <property type="match status" value="1"/>
</dbReference>
<name>A0ABS4KIU6_9FIRM</name>
<comment type="caution">
    <text evidence="6">The sequence shown here is derived from an EMBL/GenBank/DDBJ whole genome shotgun (WGS) entry which is preliminary data.</text>
</comment>
<keyword evidence="1 6" id="KW-0808">Transferase</keyword>
<dbReference type="InterPro" id="IPR020568">
    <property type="entry name" value="Ribosomal_Su5_D2-typ_SF"/>
</dbReference>
<dbReference type="PANTHER" id="PTHR43527">
    <property type="entry name" value="4-DIPHOSPHOCYTIDYL-2-C-METHYL-D-ERYTHRITOL KINASE, CHLOROPLASTIC"/>
    <property type="match status" value="1"/>
</dbReference>
<dbReference type="GO" id="GO:0016301">
    <property type="term" value="F:kinase activity"/>
    <property type="evidence" value="ECO:0007669"/>
    <property type="project" value="UniProtKB-KW"/>
</dbReference>
<protein>
    <submittedName>
        <fullName evidence="6">L-threonine kinase</fullName>
        <ecNumber evidence="6">2.7.1.177</ecNumber>
    </submittedName>
</protein>
<evidence type="ECO:0000256" key="2">
    <source>
        <dbReference type="ARBA" id="ARBA00022741"/>
    </source>
</evidence>
<dbReference type="InterPro" id="IPR006204">
    <property type="entry name" value="GHMP_kinase_N_dom"/>
</dbReference>
<accession>A0ABS4KIU6</accession>
<evidence type="ECO:0000313" key="6">
    <source>
        <dbReference type="EMBL" id="MBP2027684.1"/>
    </source>
</evidence>
<dbReference type="PROSITE" id="PS51450">
    <property type="entry name" value="LRR"/>
    <property type="match status" value="1"/>
</dbReference>